<name>E6QG12_9ZZZZ</name>
<dbReference type="AlphaFoldDB" id="E6QG12"/>
<protein>
    <submittedName>
        <fullName evidence="1">Uncharacterized protein</fullName>
    </submittedName>
</protein>
<comment type="caution">
    <text evidence="1">The sequence shown here is derived from an EMBL/GenBank/DDBJ whole genome shotgun (WGS) entry which is preliminary data.</text>
</comment>
<gene>
    <name evidence="1" type="ORF">CARN5_0297</name>
</gene>
<sequence>MLLQIDITVNRHRSRDISRIKSHEHDGVIVLIFYDLANCTPLNSTPLFTFVVGTKKYDYQIRITDINPLK</sequence>
<dbReference type="EMBL" id="CABP01000161">
    <property type="protein sequence ID" value="CBI06163.1"/>
    <property type="molecule type" value="Genomic_DNA"/>
</dbReference>
<reference evidence="1" key="1">
    <citation type="submission" date="2009-10" db="EMBL/GenBank/DDBJ databases">
        <title>Diversity of trophic interactions inside an arsenic-rich microbial ecosystem.</title>
        <authorList>
            <person name="Bertin P.N."/>
            <person name="Heinrich-Salmeron A."/>
            <person name="Pelletier E."/>
            <person name="Goulhen-Chollet F."/>
            <person name="Arsene-Ploetze F."/>
            <person name="Gallien S."/>
            <person name="Calteau A."/>
            <person name="Vallenet D."/>
            <person name="Casiot C."/>
            <person name="Chane-Woon-Ming B."/>
            <person name="Giloteaux L."/>
            <person name="Barakat M."/>
            <person name="Bonnefoy V."/>
            <person name="Bruneel O."/>
            <person name="Chandler M."/>
            <person name="Cleiss J."/>
            <person name="Duran R."/>
            <person name="Elbaz-Poulichet F."/>
            <person name="Fonknechten N."/>
            <person name="Lauga B."/>
            <person name="Mornico D."/>
            <person name="Ortet P."/>
            <person name="Schaeffer C."/>
            <person name="Siguier P."/>
            <person name="Alexander Thil Smith A."/>
            <person name="Van Dorsselaer A."/>
            <person name="Weissenbach J."/>
            <person name="Medigue C."/>
            <person name="Le Paslier D."/>
        </authorList>
    </citation>
    <scope>NUCLEOTIDE SEQUENCE</scope>
</reference>
<organism evidence="1">
    <name type="scientific">mine drainage metagenome</name>
    <dbReference type="NCBI Taxonomy" id="410659"/>
    <lineage>
        <taxon>unclassified sequences</taxon>
        <taxon>metagenomes</taxon>
        <taxon>ecological metagenomes</taxon>
    </lineage>
</organism>
<evidence type="ECO:0000313" key="1">
    <source>
        <dbReference type="EMBL" id="CBI06163.1"/>
    </source>
</evidence>
<accession>E6QG12</accession>
<proteinExistence type="predicted"/>